<keyword evidence="11" id="KW-1185">Reference proteome</keyword>
<dbReference type="InterPro" id="IPR049303">
    <property type="entry name" value="Glyco_hydro_109_C"/>
</dbReference>
<evidence type="ECO:0000256" key="3">
    <source>
        <dbReference type="ARBA" id="ARBA00022801"/>
    </source>
</evidence>
<gene>
    <name evidence="10" type="ORF">O6P32_02690</name>
</gene>
<comment type="caution">
    <text evidence="10">The sequence shown here is derived from an EMBL/GenBank/DDBJ whole genome shotgun (WGS) entry which is preliminary data.</text>
</comment>
<evidence type="ECO:0000256" key="1">
    <source>
        <dbReference type="ARBA" id="ARBA00001911"/>
    </source>
</evidence>
<dbReference type="Pfam" id="PF21252">
    <property type="entry name" value="Glyco_hydro_109_C"/>
    <property type="match status" value="1"/>
</dbReference>
<reference evidence="10" key="1">
    <citation type="submission" date="2022-12" db="EMBL/GenBank/DDBJ databases">
        <title>Phocaeicola acetigenes sp. nov., isolated feces from a healthy human.</title>
        <authorList>
            <person name="Do H."/>
            <person name="Ha Y.B."/>
            <person name="Kim J.-S."/>
            <person name="Suh M.K."/>
            <person name="Kim H.S."/>
            <person name="Lee J.-S."/>
        </authorList>
    </citation>
    <scope>NUCLEOTIDE SEQUENCE</scope>
    <source>
        <strain evidence="10">KGMB11183</strain>
    </source>
</reference>
<feature type="domain" description="Glycosyl hydrolase 109 C-terminal" evidence="9">
    <location>
        <begin position="203"/>
        <end position="354"/>
    </location>
</feature>
<dbReference type="SUPFAM" id="SSF51735">
    <property type="entry name" value="NAD(P)-binding Rossmann-fold domains"/>
    <property type="match status" value="1"/>
</dbReference>
<keyword evidence="5" id="KW-0326">Glycosidase</keyword>
<dbReference type="InterPro" id="IPR036291">
    <property type="entry name" value="NAD(P)-bd_dom_sf"/>
</dbReference>
<feature type="chain" id="PRO_5045996959" evidence="7">
    <location>
        <begin position="27"/>
        <end position="587"/>
    </location>
</feature>
<dbReference type="PANTHER" id="PTHR43818:SF1">
    <property type="entry name" value="GLYCOSYL HYDROLASE FAMILY 109 PROTEIN"/>
    <property type="match status" value="1"/>
</dbReference>
<dbReference type="InterPro" id="IPR000683">
    <property type="entry name" value="Gfo/Idh/MocA-like_OxRdtase_N"/>
</dbReference>
<protein>
    <submittedName>
        <fullName evidence="10">Gfo/Idh/MocA family oxidoreductase</fullName>
    </submittedName>
</protein>
<keyword evidence="7" id="KW-0732">Signal</keyword>
<dbReference type="RefSeq" id="WP_269876661.1">
    <property type="nucleotide sequence ID" value="NZ_JAPZVM010000002.1"/>
</dbReference>
<keyword evidence="3" id="KW-0378">Hydrolase</keyword>
<feature type="domain" description="Gfo/Idh/MocA-like oxidoreductase N-terminal" evidence="8">
    <location>
        <begin position="67"/>
        <end position="191"/>
    </location>
</feature>
<evidence type="ECO:0000313" key="10">
    <source>
        <dbReference type="EMBL" id="MCZ8371612.1"/>
    </source>
</evidence>
<dbReference type="Pfam" id="PF01408">
    <property type="entry name" value="GFO_IDH_MocA"/>
    <property type="match status" value="1"/>
</dbReference>
<evidence type="ECO:0000256" key="6">
    <source>
        <dbReference type="ARBA" id="ARBA00023763"/>
    </source>
</evidence>
<evidence type="ECO:0000313" key="11">
    <source>
        <dbReference type="Proteomes" id="UP001141933"/>
    </source>
</evidence>
<dbReference type="SUPFAM" id="SSF55347">
    <property type="entry name" value="Glyceraldehyde-3-phosphate dehydrogenase-like, C-terminal domain"/>
    <property type="match status" value="1"/>
</dbReference>
<dbReference type="Gene3D" id="3.30.360.10">
    <property type="entry name" value="Dihydrodipicolinate Reductase, domain 2"/>
    <property type="match status" value="1"/>
</dbReference>
<proteinExistence type="inferred from homology"/>
<evidence type="ECO:0000259" key="9">
    <source>
        <dbReference type="Pfam" id="PF21252"/>
    </source>
</evidence>
<keyword evidence="4" id="KW-0520">NAD</keyword>
<dbReference type="Proteomes" id="UP001141933">
    <property type="component" value="Unassembled WGS sequence"/>
</dbReference>
<organism evidence="10 11">
    <name type="scientific">Phocaeicola acetigenes</name>
    <dbReference type="NCBI Taxonomy" id="3016083"/>
    <lineage>
        <taxon>Bacteria</taxon>
        <taxon>Pseudomonadati</taxon>
        <taxon>Bacteroidota</taxon>
        <taxon>Bacteroidia</taxon>
        <taxon>Bacteroidales</taxon>
        <taxon>Bacteroidaceae</taxon>
        <taxon>Phocaeicola</taxon>
    </lineage>
</organism>
<evidence type="ECO:0000256" key="5">
    <source>
        <dbReference type="ARBA" id="ARBA00023295"/>
    </source>
</evidence>
<evidence type="ECO:0000256" key="2">
    <source>
        <dbReference type="ARBA" id="ARBA00009329"/>
    </source>
</evidence>
<comment type="similarity">
    <text evidence="2">Belongs to the Gfo/Idh/MocA family. Glycosyl hydrolase 109 subfamily.</text>
</comment>
<evidence type="ECO:0000259" key="8">
    <source>
        <dbReference type="Pfam" id="PF01408"/>
    </source>
</evidence>
<dbReference type="InterPro" id="IPR050463">
    <property type="entry name" value="Gfo/Idh/MocA_oxidrdct_glycsds"/>
</dbReference>
<evidence type="ECO:0000256" key="4">
    <source>
        <dbReference type="ARBA" id="ARBA00023027"/>
    </source>
</evidence>
<dbReference type="PANTHER" id="PTHR43818">
    <property type="entry name" value="BCDNA.GH03377"/>
    <property type="match status" value="1"/>
</dbReference>
<dbReference type="Gene3D" id="3.40.50.720">
    <property type="entry name" value="NAD(P)-binding Rossmann-like Domain"/>
    <property type="match status" value="1"/>
</dbReference>
<accession>A0ABT4PEY4</accession>
<comment type="cofactor">
    <cofactor evidence="1">
        <name>NAD(+)</name>
        <dbReference type="ChEBI" id="CHEBI:57540"/>
    </cofactor>
</comment>
<comment type="function">
    <text evidence="6">Glycosidase.</text>
</comment>
<name>A0ABT4PEY4_9BACT</name>
<dbReference type="EMBL" id="JAPZVM010000002">
    <property type="protein sequence ID" value="MCZ8371612.1"/>
    <property type="molecule type" value="Genomic_DNA"/>
</dbReference>
<feature type="signal peptide" evidence="7">
    <location>
        <begin position="1"/>
        <end position="26"/>
    </location>
</feature>
<sequence length="587" mass="65908">MTNLNKWIVGAYTCCALAVFPTSTTAQSLSPSTEWHWEKGTIVINTPERPAGQENVIGLTVPKMKVVRVAFVGLGMRGPGAVERFTHIPGVEIVALCDYEKERAEACQKYLEKACLPQAAIYSGAKGYEELCQRDDIDLVYIATDWDHHFPVAKCAMEHGKHTAIEVPSAMNLEQCWELINLSERTRKHCMILENCCYDWFEMNTLNMAQHGVFGEVLRAQGAYIHNLDDFWNYYWKNGKEDKLGWRLRYNKENRGDVYATHGLGPVAQAMDIHRGDRITTLVAMDTKSVHGRALVEKATGEKCESFRNGDHTTTLLRTENGKVIEIQHNVMSPQPYNRLYQLTGTKGFANKYPIEGYAVDASQMKASGVQPQVDNLSTHTFLPKAEMDALINKYQHPILKKYGEMAKEVGGHGGMDFIMDSRLVYCLQNGLPLDMDVYDLAEWCSLAELGALSMDNGCAAVAFPDFTRGHWNEVKGFHHAFATPEEELYSQLAAESGTLQQKIKGLKEWLANVKKGTIKANAEQINKQNNLLIKQMQRTVDQLQKLSASDSKTESLMKEVEAVIKQADKAIAQGDKAFRRAEKAEK</sequence>
<evidence type="ECO:0000256" key="7">
    <source>
        <dbReference type="SAM" id="SignalP"/>
    </source>
</evidence>